<evidence type="ECO:0000313" key="14">
    <source>
        <dbReference type="Proteomes" id="UP001302316"/>
    </source>
</evidence>
<keyword evidence="8 12" id="KW-0594">Phospholipid biosynthesis</keyword>
<evidence type="ECO:0000256" key="6">
    <source>
        <dbReference type="ARBA" id="ARBA00023136"/>
    </source>
</evidence>
<dbReference type="EC" id="4.1.1.65" evidence="12"/>
<evidence type="ECO:0000256" key="2">
    <source>
        <dbReference type="ARBA" id="ARBA00022475"/>
    </source>
</evidence>
<dbReference type="PANTHER" id="PTHR10067:SF6">
    <property type="entry name" value="PHOSPHATIDYLSERINE DECARBOXYLASE PROENZYME, MITOCHONDRIAL"/>
    <property type="match status" value="1"/>
</dbReference>
<keyword evidence="10 12" id="KW-1208">Phospholipid metabolism</keyword>
<dbReference type="EMBL" id="JAYGII010000002">
    <property type="protein sequence ID" value="MEA5444532.1"/>
    <property type="molecule type" value="Genomic_DNA"/>
</dbReference>
<keyword evidence="5 12" id="KW-0443">Lipid metabolism</keyword>
<dbReference type="RefSeq" id="WP_346049826.1">
    <property type="nucleotide sequence ID" value="NZ_JAYGII010000002.1"/>
</dbReference>
<keyword evidence="3 12" id="KW-0444">Lipid biosynthesis</keyword>
<dbReference type="InterPro" id="IPR003817">
    <property type="entry name" value="PS_Dcarbxylase"/>
</dbReference>
<dbReference type="GO" id="GO:0006646">
    <property type="term" value="P:phosphatidylethanolamine biosynthetic process"/>
    <property type="evidence" value="ECO:0007669"/>
    <property type="project" value="UniProtKB-UniRule"/>
</dbReference>
<name>A0AAP6JDQ2_9GAMM</name>
<proteinExistence type="inferred from homology"/>
<reference evidence="13 14" key="1">
    <citation type="submission" date="2023-12" db="EMBL/GenBank/DDBJ databases">
        <title>Whole-genome sequencing of halo(alkali)philic microorganisms from hypersaline lakes.</title>
        <authorList>
            <person name="Sorokin D.Y."/>
            <person name="Merkel A.Y."/>
            <person name="Messina E."/>
            <person name="Yakimov M."/>
        </authorList>
    </citation>
    <scope>NUCLEOTIDE SEQUENCE [LARGE SCALE GENOMIC DNA]</scope>
    <source>
        <strain evidence="13 14">AB-CW1</strain>
    </source>
</reference>
<keyword evidence="2 12" id="KW-1003">Cell membrane</keyword>
<gene>
    <name evidence="13" type="primary">asd</name>
    <name evidence="12" type="synonym">psd</name>
    <name evidence="13" type="ORF">VCB98_01690</name>
</gene>
<feature type="active site" description="Charge relay system; for autoendoproteolytic cleavage activity" evidence="12">
    <location>
        <position position="256"/>
    </location>
</feature>
<dbReference type="AlphaFoldDB" id="A0AAP6JDQ2"/>
<comment type="cofactor">
    <cofactor evidence="12">
        <name>pyruvate</name>
        <dbReference type="ChEBI" id="CHEBI:15361"/>
    </cofactor>
    <text evidence="12">Binds 1 pyruvoyl group covalently per subunit.</text>
</comment>
<evidence type="ECO:0000256" key="12">
    <source>
        <dbReference type="HAMAP-Rule" id="MF_00662"/>
    </source>
</evidence>
<dbReference type="Proteomes" id="UP001302316">
    <property type="component" value="Unassembled WGS sequence"/>
</dbReference>
<comment type="PTM">
    <text evidence="12">Is synthesized initially as an inactive proenzyme. Formation of the active enzyme involves a self-maturation process in which the active site pyruvoyl group is generated from an internal serine residue via an autocatalytic post-translational modification. Two non-identical subunits are generated from the proenzyme in this reaction, and the pyruvate is formed at the N-terminus of the alpha chain, which is derived from the carboxyl end of the proenzyme. The autoendoproteolytic cleavage occurs by a canonical serine protease mechanism, in which the side chain hydroxyl group of the serine supplies its oxygen atom to form the C-terminus of the beta chain, while the remainder of the serine residue undergoes an oxidative deamination to produce ammonia and the pyruvoyl prosthetic group on the alpha chain. During this reaction, the Ser that is part of the protease active site of the proenzyme becomes the pyruvoyl prosthetic group, which constitutes an essential element of the active site of the mature decarboxylase.</text>
</comment>
<comment type="pathway">
    <text evidence="1">Lipid metabolism.</text>
</comment>
<evidence type="ECO:0000256" key="4">
    <source>
        <dbReference type="ARBA" id="ARBA00022793"/>
    </source>
</evidence>
<comment type="function">
    <text evidence="12">Catalyzes the formation of phosphatidylethanolamine (PtdEtn) from phosphatidylserine (PtdSer).</text>
</comment>
<evidence type="ECO:0000256" key="11">
    <source>
        <dbReference type="ARBA" id="ARBA00023317"/>
    </source>
</evidence>
<sequence>MRQAPPPTLGDYCRALPQHLLPQHALSRLVHAVTRSRRPWLRKRLIDGFLNRFPVELSEAERENPGDYDSFNDFFSRALKPDARPLANAPVLSPVDGRISQLGQISAGRLFQAKRRWYRFEELLGRSGRQTDFENGRFCTIYLAPHNYHRIHMPMSGQLTALRHLPGRLFSVNPATTRVIPGLFARNERVVAEFDTKYGPMAVVMVGALLVGSIETVWTGEITPPTRLQARELPLPPASQRALAQGAELGRFNMGSTVILMLPEGAPAFDRRLYPTAALRMGQALVQGD</sequence>
<comment type="caution">
    <text evidence="13">The sequence shown here is derived from an EMBL/GenBank/DDBJ whole genome shotgun (WGS) entry which is preliminary data.</text>
</comment>
<feature type="site" description="Cleavage (non-hydrolytic); by autocatalysis" evidence="12">
    <location>
        <begin position="255"/>
        <end position="256"/>
    </location>
</feature>
<organism evidence="13 14">
    <name type="scientific">Natronospira elongata</name>
    <dbReference type="NCBI Taxonomy" id="3110268"/>
    <lineage>
        <taxon>Bacteria</taxon>
        <taxon>Pseudomonadati</taxon>
        <taxon>Pseudomonadota</taxon>
        <taxon>Gammaproteobacteria</taxon>
        <taxon>Natronospirales</taxon>
        <taxon>Natronospiraceae</taxon>
        <taxon>Natronospira</taxon>
    </lineage>
</organism>
<dbReference type="GO" id="GO:0005886">
    <property type="term" value="C:plasma membrane"/>
    <property type="evidence" value="ECO:0007669"/>
    <property type="project" value="UniProtKB-SubCell"/>
</dbReference>
<dbReference type="Pfam" id="PF02666">
    <property type="entry name" value="PS_Dcarbxylase"/>
    <property type="match status" value="1"/>
</dbReference>
<evidence type="ECO:0000313" key="13">
    <source>
        <dbReference type="EMBL" id="MEA5444532.1"/>
    </source>
</evidence>
<feature type="active site" description="Charge relay system; for autoendoproteolytic cleavage activity" evidence="12">
    <location>
        <position position="152"/>
    </location>
</feature>
<comment type="catalytic activity">
    <reaction evidence="12">
        <text>a 1,2-diacyl-sn-glycero-3-phospho-L-serine + H(+) = a 1,2-diacyl-sn-glycero-3-phosphoethanolamine + CO2</text>
        <dbReference type="Rhea" id="RHEA:20828"/>
        <dbReference type="ChEBI" id="CHEBI:15378"/>
        <dbReference type="ChEBI" id="CHEBI:16526"/>
        <dbReference type="ChEBI" id="CHEBI:57262"/>
        <dbReference type="ChEBI" id="CHEBI:64612"/>
        <dbReference type="EC" id="4.1.1.65"/>
    </reaction>
</comment>
<feature type="modified residue" description="Pyruvic acid (Ser); by autocatalysis" evidence="12">
    <location>
        <position position="256"/>
    </location>
</feature>
<accession>A0AAP6JDQ2</accession>
<protein>
    <recommendedName>
        <fullName evidence="12">Phosphatidylserine decarboxylase proenzyme</fullName>
        <ecNumber evidence="12">4.1.1.65</ecNumber>
    </recommendedName>
    <component>
        <recommendedName>
            <fullName evidence="12">Phosphatidylserine decarboxylase alpha chain</fullName>
        </recommendedName>
    </component>
    <component>
        <recommendedName>
            <fullName evidence="12">Phosphatidylserine decarboxylase beta chain</fullName>
        </recommendedName>
    </component>
</protein>
<evidence type="ECO:0000256" key="1">
    <source>
        <dbReference type="ARBA" id="ARBA00005189"/>
    </source>
</evidence>
<evidence type="ECO:0000256" key="7">
    <source>
        <dbReference type="ARBA" id="ARBA00023145"/>
    </source>
</evidence>
<feature type="chain" id="PRO_5042649800" description="Phosphatidylserine decarboxylase beta chain" evidence="12">
    <location>
        <begin position="1"/>
        <end position="255"/>
    </location>
</feature>
<dbReference type="InterPro" id="IPR033177">
    <property type="entry name" value="PSD-B"/>
</dbReference>
<keyword evidence="6 12" id="KW-0472">Membrane</keyword>
<comment type="subunit">
    <text evidence="12">Heterodimer of a large membrane-associated beta subunit and a small pyruvoyl-containing alpha subunit.</text>
</comment>
<evidence type="ECO:0000256" key="3">
    <source>
        <dbReference type="ARBA" id="ARBA00022516"/>
    </source>
</evidence>
<keyword evidence="11 12" id="KW-0670">Pyruvate</keyword>
<feature type="active site" description="Schiff-base intermediate with substrate; via pyruvic acid; for decarboxylase activity" evidence="12">
    <location>
        <position position="256"/>
    </location>
</feature>
<dbReference type="GO" id="GO:0004609">
    <property type="term" value="F:phosphatidylserine decarboxylase activity"/>
    <property type="evidence" value="ECO:0007669"/>
    <property type="project" value="UniProtKB-UniRule"/>
</dbReference>
<comment type="subcellular location">
    <subcellularLocation>
        <location evidence="12">Cell membrane</location>
        <topology evidence="12">Peripheral membrane protein</topology>
    </subcellularLocation>
</comment>
<comment type="pathway">
    <text evidence="12">Phospholipid metabolism; phosphatidylethanolamine biosynthesis; phosphatidylethanolamine from CDP-diacylglycerol: step 2/2.</text>
</comment>
<evidence type="ECO:0000256" key="9">
    <source>
        <dbReference type="ARBA" id="ARBA00023239"/>
    </source>
</evidence>
<dbReference type="HAMAP" id="MF_00662">
    <property type="entry name" value="PS_decarb_PSD_B_type1"/>
    <property type="match status" value="1"/>
</dbReference>
<comment type="similarity">
    <text evidence="12">Belongs to the phosphatidylserine decarboxylase family. PSD-B subfamily. Prokaryotic type I sub-subfamily.</text>
</comment>
<feature type="active site" description="Charge relay system; for autoendoproteolytic cleavage activity" evidence="12">
    <location>
        <position position="96"/>
    </location>
</feature>
<feature type="chain" id="PRO_5042649799" description="Phosphatidylserine decarboxylase alpha chain" evidence="12">
    <location>
        <begin position="256"/>
        <end position="289"/>
    </location>
</feature>
<dbReference type="InterPro" id="IPR033178">
    <property type="entry name" value="PSD_type1_pro"/>
</dbReference>
<evidence type="ECO:0000256" key="8">
    <source>
        <dbReference type="ARBA" id="ARBA00023209"/>
    </source>
</evidence>
<keyword evidence="9 12" id="KW-0456">Lyase</keyword>
<evidence type="ECO:0000256" key="5">
    <source>
        <dbReference type="ARBA" id="ARBA00023098"/>
    </source>
</evidence>
<keyword evidence="14" id="KW-1185">Reference proteome</keyword>
<keyword evidence="4 12" id="KW-0210">Decarboxylase</keyword>
<dbReference type="NCBIfam" id="TIGR00163">
    <property type="entry name" value="PS_decarb"/>
    <property type="match status" value="1"/>
</dbReference>
<dbReference type="PANTHER" id="PTHR10067">
    <property type="entry name" value="PHOSPHATIDYLSERINE DECARBOXYLASE"/>
    <property type="match status" value="1"/>
</dbReference>
<evidence type="ECO:0000256" key="10">
    <source>
        <dbReference type="ARBA" id="ARBA00023264"/>
    </source>
</evidence>
<keyword evidence="7 12" id="KW-0865">Zymogen</keyword>